<feature type="compositionally biased region" description="Basic residues" evidence="5">
    <location>
        <begin position="40"/>
        <end position="54"/>
    </location>
</feature>
<evidence type="ECO:0000256" key="3">
    <source>
        <dbReference type="ARBA" id="ARBA00023152"/>
    </source>
</evidence>
<dbReference type="EMBL" id="BARS01015072">
    <property type="protein sequence ID" value="GAF86934.1"/>
    <property type="molecule type" value="Genomic_DNA"/>
</dbReference>
<proteinExistence type="inferred from homology"/>
<dbReference type="PANTHER" id="PTHR11931">
    <property type="entry name" value="PHOSPHOGLYCERATE MUTASE"/>
    <property type="match status" value="1"/>
</dbReference>
<dbReference type="SUPFAM" id="SSF53254">
    <property type="entry name" value="Phosphoglycerate mutase-like"/>
    <property type="match status" value="1"/>
</dbReference>
<dbReference type="Gene3D" id="3.40.50.1240">
    <property type="entry name" value="Phosphoglycerate mutase-like"/>
    <property type="match status" value="1"/>
</dbReference>
<dbReference type="PIRSF" id="PIRSF000709">
    <property type="entry name" value="6PFK_2-Ptase"/>
    <property type="match status" value="1"/>
</dbReference>
<dbReference type="EC" id="5.4.2.11" evidence="2"/>
<dbReference type="InterPro" id="IPR013078">
    <property type="entry name" value="His_Pase_superF_clade-1"/>
</dbReference>
<dbReference type="InterPro" id="IPR005952">
    <property type="entry name" value="Phosphogly_mut1"/>
</dbReference>
<dbReference type="InterPro" id="IPR029033">
    <property type="entry name" value="His_PPase_superfam"/>
</dbReference>
<reference evidence="6" key="1">
    <citation type="journal article" date="2014" name="Front. Microbiol.">
        <title>High frequency of phylogenetically diverse reductive dehalogenase-homologous genes in deep subseafloor sedimentary metagenomes.</title>
        <authorList>
            <person name="Kawai M."/>
            <person name="Futagami T."/>
            <person name="Toyoda A."/>
            <person name="Takaki Y."/>
            <person name="Nishi S."/>
            <person name="Hori S."/>
            <person name="Arai W."/>
            <person name="Tsubouchi T."/>
            <person name="Morono Y."/>
            <person name="Uchiyama I."/>
            <person name="Ito T."/>
            <person name="Fujiyama A."/>
            <person name="Inagaki F."/>
            <person name="Takami H."/>
        </authorList>
    </citation>
    <scope>NUCLEOTIDE SEQUENCE</scope>
    <source>
        <strain evidence="6">Expedition CK06-06</strain>
    </source>
</reference>
<keyword evidence="3" id="KW-0324">Glycolysis</keyword>
<evidence type="ECO:0000313" key="6">
    <source>
        <dbReference type="EMBL" id="GAF86934.1"/>
    </source>
</evidence>
<evidence type="ECO:0000256" key="2">
    <source>
        <dbReference type="ARBA" id="ARBA00012028"/>
    </source>
</evidence>
<organism evidence="6">
    <name type="scientific">marine sediment metagenome</name>
    <dbReference type="NCBI Taxonomy" id="412755"/>
    <lineage>
        <taxon>unclassified sequences</taxon>
        <taxon>metagenomes</taxon>
        <taxon>ecological metagenomes</taxon>
    </lineage>
</organism>
<gene>
    <name evidence="6" type="ORF">S01H1_25019</name>
</gene>
<keyword evidence="4" id="KW-0413">Isomerase</keyword>
<comment type="caution">
    <text evidence="6">The sequence shown here is derived from an EMBL/GenBank/DDBJ whole genome shotgun (WGS) entry which is preliminary data.</text>
</comment>
<accession>X0T110</accession>
<dbReference type="AlphaFoldDB" id="X0T110"/>
<dbReference type="GO" id="GO:0004619">
    <property type="term" value="F:phosphoglycerate mutase activity"/>
    <property type="evidence" value="ECO:0007669"/>
    <property type="project" value="UniProtKB-EC"/>
</dbReference>
<name>X0T110_9ZZZZ</name>
<comment type="similarity">
    <text evidence="1">Belongs to the phosphoglycerate mutase family. BPG-dependent PGAM subfamily.</text>
</comment>
<dbReference type="CDD" id="cd07067">
    <property type="entry name" value="HP_PGM_like"/>
    <property type="match status" value="1"/>
</dbReference>
<evidence type="ECO:0000256" key="4">
    <source>
        <dbReference type="ARBA" id="ARBA00023235"/>
    </source>
</evidence>
<protein>
    <recommendedName>
        <fullName evidence="2">phosphoglycerate mutase (2,3-diphosphoglycerate-dependent)</fullName>
        <ecNumber evidence="2">5.4.2.11</ecNumber>
    </recommendedName>
</protein>
<sequence>MKLHIYLFRHGQTYFNREKRFTGWKDSKLTPQGAKDAKKVAKKLKNKKLRANSA</sequence>
<dbReference type="Pfam" id="PF00300">
    <property type="entry name" value="His_Phos_1"/>
    <property type="match status" value="1"/>
</dbReference>
<feature type="region of interest" description="Disordered" evidence="5">
    <location>
        <begin position="26"/>
        <end position="54"/>
    </location>
</feature>
<dbReference type="GO" id="GO:0006096">
    <property type="term" value="P:glycolytic process"/>
    <property type="evidence" value="ECO:0007669"/>
    <property type="project" value="UniProtKB-KW"/>
</dbReference>
<evidence type="ECO:0000256" key="5">
    <source>
        <dbReference type="SAM" id="MobiDB-lite"/>
    </source>
</evidence>
<feature type="non-terminal residue" evidence="6">
    <location>
        <position position="54"/>
    </location>
</feature>
<evidence type="ECO:0000256" key="1">
    <source>
        <dbReference type="ARBA" id="ARBA00006717"/>
    </source>
</evidence>